<dbReference type="PROSITE" id="PS51918">
    <property type="entry name" value="RADICAL_SAM"/>
    <property type="match status" value="1"/>
</dbReference>
<evidence type="ECO:0000256" key="1">
    <source>
        <dbReference type="ARBA" id="ARBA00022691"/>
    </source>
</evidence>
<evidence type="ECO:0000256" key="2">
    <source>
        <dbReference type="ARBA" id="ARBA00022723"/>
    </source>
</evidence>
<dbReference type="InterPro" id="IPR013785">
    <property type="entry name" value="Aldolase_TIM"/>
</dbReference>
<dbReference type="InterPro" id="IPR007197">
    <property type="entry name" value="rSAM"/>
</dbReference>
<dbReference type="PANTHER" id="PTHR13932:SF1">
    <property type="entry name" value="OXYGEN-INDEPENDENT COPROPORPHYRINOGEN-III OXIDASE-LIKE PROTEIN HEMZ"/>
    <property type="match status" value="1"/>
</dbReference>
<proteinExistence type="predicted"/>
<accession>A0ABZ2Y6P9</accession>
<dbReference type="SMART" id="SM00729">
    <property type="entry name" value="Elp3"/>
    <property type="match status" value="1"/>
</dbReference>
<dbReference type="RefSeq" id="WP_341877992.1">
    <property type="nucleotide sequence ID" value="NZ_CP121687.1"/>
</dbReference>
<keyword evidence="4" id="KW-0411">Iron-sulfur</keyword>
<evidence type="ECO:0000259" key="5">
    <source>
        <dbReference type="PROSITE" id="PS51918"/>
    </source>
</evidence>
<dbReference type="InterPro" id="IPR034505">
    <property type="entry name" value="Coproporphyrinogen-III_oxidase"/>
</dbReference>
<dbReference type="SUPFAM" id="SSF102114">
    <property type="entry name" value="Radical SAM enzymes"/>
    <property type="match status" value="1"/>
</dbReference>
<dbReference type="Pfam" id="PF04055">
    <property type="entry name" value="Radical_SAM"/>
    <property type="match status" value="1"/>
</dbReference>
<evidence type="ECO:0000256" key="4">
    <source>
        <dbReference type="ARBA" id="ARBA00023014"/>
    </source>
</evidence>
<protein>
    <submittedName>
        <fullName evidence="6">Coproporphyrinogen dehydrogenase HemZ</fullName>
        <ecNumber evidence="6">1.3.98.3</ecNumber>
    </submittedName>
</protein>
<keyword evidence="1" id="KW-0949">S-adenosyl-L-methionine</keyword>
<evidence type="ECO:0000313" key="6">
    <source>
        <dbReference type="EMBL" id="WZL71028.1"/>
    </source>
</evidence>
<keyword evidence="2" id="KW-0479">Metal-binding</keyword>
<dbReference type="SFLD" id="SFLDG01065">
    <property type="entry name" value="anaerobic_coproporphyrinogen-I"/>
    <property type="match status" value="1"/>
</dbReference>
<dbReference type="InterPro" id="IPR058240">
    <property type="entry name" value="rSAM_sf"/>
</dbReference>
<dbReference type="EMBL" id="CP121687">
    <property type="protein sequence ID" value="WZL71028.1"/>
    <property type="molecule type" value="Genomic_DNA"/>
</dbReference>
<gene>
    <name evidence="6" type="primary">hemZ</name>
    <name evidence="6" type="ORF">QBE51_05760</name>
</gene>
<feature type="domain" description="Radical SAM core" evidence="5">
    <location>
        <begin position="143"/>
        <end position="380"/>
    </location>
</feature>
<dbReference type="SFLD" id="SFLDG01082">
    <property type="entry name" value="B12-binding_domain_containing"/>
    <property type="match status" value="1"/>
</dbReference>
<sequence length="472" mass="55007">MIDIELVGHEYHYEIENIIKVFEGYIQEAKIRSILRDNLCRAEIYQKEQLIVVKEEEGSLDQKHTKQQLIRTLYHTLCEVTGVKMPWGFLTGIRPTKIVHEMFEHNMPREDIKKRLLEFYDIREDKVELMIKVAEKEKSILEKNQEDEISVYIGIPFCPTRCLYCSFTSYAIDHREKQVEGYLDALEKEIIFGGKYSSNKKIRSIYIGGGTPTALNEDQLERLLMLVNQHFNVKDAEEFTVEAGRPDTITKRKLEILKQYHVNRISINPQTMNEETLVRIGRKHTTEDIVKVFNWAREIGHHNINMDLIVGLPGESPEDVKNTMVKIKELNPDSITVHTMAIKRASRLRESLEEYTLTKAEEIEDMIFITSQGAYDMGMEPYYLYRQKNMLGNFENVGYCKSGKESVYNIEIMEEKETILALGAGAITKVVDPITNRIERIPNVKNVEEYINRIDEMILRKQKGLKDLDNVF</sequence>
<dbReference type="CDD" id="cd01335">
    <property type="entry name" value="Radical_SAM"/>
    <property type="match status" value="1"/>
</dbReference>
<dbReference type="NCBIfam" id="TIGR03994">
    <property type="entry name" value="rSAM_HemZ"/>
    <property type="match status" value="1"/>
</dbReference>
<dbReference type="Proteomes" id="UP001486565">
    <property type="component" value="Chromosome"/>
</dbReference>
<dbReference type="SFLD" id="SFLDF00310">
    <property type="entry name" value="oxygen-independent_coproporphy"/>
    <property type="match status" value="1"/>
</dbReference>
<dbReference type="Gene3D" id="3.20.20.70">
    <property type="entry name" value="Aldolase class I"/>
    <property type="match status" value="1"/>
</dbReference>
<dbReference type="SFLD" id="SFLDS00029">
    <property type="entry name" value="Radical_SAM"/>
    <property type="match status" value="1"/>
</dbReference>
<keyword evidence="3" id="KW-0408">Iron</keyword>
<evidence type="ECO:0000256" key="3">
    <source>
        <dbReference type="ARBA" id="ARBA00023004"/>
    </source>
</evidence>
<dbReference type="EC" id="1.3.98.3" evidence="6"/>
<keyword evidence="7" id="KW-1185">Reference proteome</keyword>
<reference evidence="6 7" key="1">
    <citation type="submission" date="2023-03" db="EMBL/GenBank/DDBJ databases">
        <title>Novel Species.</title>
        <authorList>
            <person name="Ma S."/>
        </authorList>
    </citation>
    <scope>NUCLEOTIDE SEQUENCE [LARGE SCALE GENOMIC DNA]</scope>
    <source>
        <strain evidence="6 7">LIND6LT2</strain>
    </source>
</reference>
<dbReference type="InterPro" id="IPR023995">
    <property type="entry name" value="HemZ"/>
</dbReference>
<name>A0ABZ2Y6P9_9FIRM</name>
<keyword evidence="6" id="KW-0560">Oxidoreductase</keyword>
<evidence type="ECO:0000313" key="7">
    <source>
        <dbReference type="Proteomes" id="UP001486565"/>
    </source>
</evidence>
<organism evidence="6 7">
    <name type="scientific">Defluviitalea saccharophila</name>
    <dbReference type="NCBI Taxonomy" id="879970"/>
    <lineage>
        <taxon>Bacteria</taxon>
        <taxon>Bacillati</taxon>
        <taxon>Bacillota</taxon>
        <taxon>Clostridia</taxon>
        <taxon>Lachnospirales</taxon>
        <taxon>Defluviitaleaceae</taxon>
        <taxon>Defluviitalea</taxon>
    </lineage>
</organism>
<dbReference type="InterPro" id="IPR006638">
    <property type="entry name" value="Elp3/MiaA/NifB-like_rSAM"/>
</dbReference>
<dbReference type="PANTHER" id="PTHR13932">
    <property type="entry name" value="COPROPORPHYRINIGEN III OXIDASE"/>
    <property type="match status" value="1"/>
</dbReference>
<dbReference type="GO" id="GO:0051989">
    <property type="term" value="F:coproporphyrinogen dehydrogenase activity"/>
    <property type="evidence" value="ECO:0007669"/>
    <property type="project" value="UniProtKB-EC"/>
</dbReference>